<dbReference type="EMBL" id="LXQA010024323">
    <property type="protein sequence ID" value="MCH93172.1"/>
    <property type="molecule type" value="Genomic_DNA"/>
</dbReference>
<keyword evidence="9" id="KW-1185">Reference proteome</keyword>
<feature type="non-terminal residue" evidence="8">
    <location>
        <position position="1"/>
    </location>
</feature>
<protein>
    <recommendedName>
        <fullName evidence="4">GTP cyclohydrolase 1</fullName>
        <ecNumber evidence="3">3.5.4.16</ecNumber>
    </recommendedName>
    <alternativeName>
        <fullName evidence="6">GTP cyclohydrolase I</fullName>
    </alternativeName>
</protein>
<sequence>QERLTKQIAETISSLVGGNVIVVVEASHTCMISRGIEKFGSNTATIAVLGHFSTDLAARTKFLESIPSVASFEGQ</sequence>
<gene>
    <name evidence="8" type="ORF">A2U01_0014120</name>
</gene>
<dbReference type="EC" id="3.5.4.16" evidence="3"/>
<dbReference type="GO" id="GO:0046654">
    <property type="term" value="P:tetrahydrofolate biosynthetic process"/>
    <property type="evidence" value="ECO:0007669"/>
    <property type="project" value="InterPro"/>
</dbReference>
<dbReference type="GO" id="GO:0003934">
    <property type="term" value="F:GTP cyclohydrolase I activity"/>
    <property type="evidence" value="ECO:0007669"/>
    <property type="project" value="UniProtKB-EC"/>
</dbReference>
<evidence type="ECO:0000256" key="5">
    <source>
        <dbReference type="ARBA" id="ARBA00022801"/>
    </source>
</evidence>
<accession>A0A392N0Q5</accession>
<evidence type="ECO:0000256" key="3">
    <source>
        <dbReference type="ARBA" id="ARBA00012715"/>
    </source>
</evidence>
<dbReference type="AlphaFoldDB" id="A0A392N0Q5"/>
<proteinExistence type="inferred from homology"/>
<keyword evidence="5 8" id="KW-0378">Hydrolase</keyword>
<dbReference type="PANTHER" id="PTHR11109:SF13">
    <property type="entry name" value="GTP CYCLOHYDROLASE 1"/>
    <property type="match status" value="1"/>
</dbReference>
<dbReference type="GO" id="GO:0006729">
    <property type="term" value="P:tetrahydrobiopterin biosynthetic process"/>
    <property type="evidence" value="ECO:0007669"/>
    <property type="project" value="TreeGrafter"/>
</dbReference>
<comment type="pathway">
    <text evidence="1">Cofactor biosynthesis; 7,8-dihydroneopterin triphosphate biosynthesis; 7,8-dihydroneopterin triphosphate from GTP: step 1/1.</text>
</comment>
<evidence type="ECO:0000256" key="2">
    <source>
        <dbReference type="ARBA" id="ARBA00008085"/>
    </source>
</evidence>
<dbReference type="UniPathway" id="UPA00848">
    <property type="reaction ID" value="UER00151"/>
</dbReference>
<dbReference type="Pfam" id="PF01227">
    <property type="entry name" value="GTP_cyclohydroI"/>
    <property type="match status" value="1"/>
</dbReference>
<evidence type="ECO:0000259" key="7">
    <source>
        <dbReference type="Pfam" id="PF01227"/>
    </source>
</evidence>
<dbReference type="Proteomes" id="UP000265520">
    <property type="component" value="Unassembled WGS sequence"/>
</dbReference>
<dbReference type="SUPFAM" id="SSF55620">
    <property type="entry name" value="Tetrahydrobiopterin biosynthesis enzymes-like"/>
    <property type="match status" value="1"/>
</dbReference>
<evidence type="ECO:0000256" key="1">
    <source>
        <dbReference type="ARBA" id="ARBA00005080"/>
    </source>
</evidence>
<dbReference type="InterPro" id="IPR020602">
    <property type="entry name" value="GTP_CycHdrlase_I_dom"/>
</dbReference>
<feature type="domain" description="GTP cyclohydrolase I" evidence="7">
    <location>
        <begin position="1"/>
        <end position="66"/>
    </location>
</feature>
<evidence type="ECO:0000313" key="9">
    <source>
        <dbReference type="Proteomes" id="UP000265520"/>
    </source>
</evidence>
<comment type="similarity">
    <text evidence="2">Belongs to the GTP cyclohydrolase I family.</text>
</comment>
<reference evidence="8 9" key="1">
    <citation type="journal article" date="2018" name="Front. Plant Sci.">
        <title>Red Clover (Trifolium pratense) and Zigzag Clover (T. medium) - A Picture of Genomic Similarities and Differences.</title>
        <authorList>
            <person name="Dluhosova J."/>
            <person name="Istvanek J."/>
            <person name="Nedelnik J."/>
            <person name="Repkova J."/>
        </authorList>
    </citation>
    <scope>NUCLEOTIDE SEQUENCE [LARGE SCALE GENOMIC DNA]</scope>
    <source>
        <strain evidence="9">cv. 10/8</strain>
        <tissue evidence="8">Leaf</tissue>
    </source>
</reference>
<dbReference type="PANTHER" id="PTHR11109">
    <property type="entry name" value="GTP CYCLOHYDROLASE I"/>
    <property type="match status" value="1"/>
</dbReference>
<dbReference type="GO" id="GO:0005737">
    <property type="term" value="C:cytoplasm"/>
    <property type="evidence" value="ECO:0007669"/>
    <property type="project" value="TreeGrafter"/>
</dbReference>
<dbReference type="GO" id="GO:0005525">
    <property type="term" value="F:GTP binding"/>
    <property type="evidence" value="ECO:0007669"/>
    <property type="project" value="TreeGrafter"/>
</dbReference>
<dbReference type="InterPro" id="IPR043133">
    <property type="entry name" value="GTP-CH-I_C/QueF"/>
</dbReference>
<evidence type="ECO:0000256" key="4">
    <source>
        <dbReference type="ARBA" id="ARBA00017272"/>
    </source>
</evidence>
<evidence type="ECO:0000256" key="6">
    <source>
        <dbReference type="ARBA" id="ARBA00030854"/>
    </source>
</evidence>
<name>A0A392N0Q5_9FABA</name>
<dbReference type="GO" id="GO:0008270">
    <property type="term" value="F:zinc ion binding"/>
    <property type="evidence" value="ECO:0007669"/>
    <property type="project" value="TreeGrafter"/>
</dbReference>
<organism evidence="8 9">
    <name type="scientific">Trifolium medium</name>
    <dbReference type="NCBI Taxonomy" id="97028"/>
    <lineage>
        <taxon>Eukaryota</taxon>
        <taxon>Viridiplantae</taxon>
        <taxon>Streptophyta</taxon>
        <taxon>Embryophyta</taxon>
        <taxon>Tracheophyta</taxon>
        <taxon>Spermatophyta</taxon>
        <taxon>Magnoliopsida</taxon>
        <taxon>eudicotyledons</taxon>
        <taxon>Gunneridae</taxon>
        <taxon>Pentapetalae</taxon>
        <taxon>rosids</taxon>
        <taxon>fabids</taxon>
        <taxon>Fabales</taxon>
        <taxon>Fabaceae</taxon>
        <taxon>Papilionoideae</taxon>
        <taxon>50 kb inversion clade</taxon>
        <taxon>NPAAA clade</taxon>
        <taxon>Hologalegina</taxon>
        <taxon>IRL clade</taxon>
        <taxon>Trifolieae</taxon>
        <taxon>Trifolium</taxon>
    </lineage>
</organism>
<dbReference type="Gene3D" id="3.30.1130.10">
    <property type="match status" value="1"/>
</dbReference>
<dbReference type="InterPro" id="IPR001474">
    <property type="entry name" value="GTP_CycHdrlase_I"/>
</dbReference>
<comment type="caution">
    <text evidence="8">The sequence shown here is derived from an EMBL/GenBank/DDBJ whole genome shotgun (WGS) entry which is preliminary data.</text>
</comment>
<evidence type="ECO:0000313" key="8">
    <source>
        <dbReference type="EMBL" id="MCH93172.1"/>
    </source>
</evidence>